<reference evidence="2 3" key="1">
    <citation type="submission" date="2019-02" db="EMBL/GenBank/DDBJ databases">
        <title>Genome sequencing of the rare red list fungi Dentipellis fragilis.</title>
        <authorList>
            <person name="Buettner E."/>
            <person name="Kellner H."/>
        </authorList>
    </citation>
    <scope>NUCLEOTIDE SEQUENCE [LARGE SCALE GENOMIC DNA]</scope>
    <source>
        <strain evidence="2 3">DSM 105465</strain>
    </source>
</reference>
<feature type="region of interest" description="Disordered" evidence="1">
    <location>
        <begin position="183"/>
        <end position="240"/>
    </location>
</feature>
<evidence type="ECO:0000313" key="3">
    <source>
        <dbReference type="Proteomes" id="UP000298327"/>
    </source>
</evidence>
<dbReference type="Proteomes" id="UP000298327">
    <property type="component" value="Unassembled WGS sequence"/>
</dbReference>
<dbReference type="OrthoDB" id="10653119at2759"/>
<sequence length="254" mass="27467">MLADRWLHVCVCLGSEHPSADSSLASRDAAPSNRVVEFWAWFSWWNDQTSDESRMSMRSGEAIADPRAMPWNYGSTDTATRVESVSNCPCTRRDGADIELNDGGGASGNVRTPTTDDCIAFHIEEHSEVLLLLPSAHQKFGQHQHPKLWNATSPAREVVLGPSLSGRGSSTSMANLMPLGCSDPGQPERANATKAGTRAGDRGSPPWSSAASYGRLPPAKPLRTARMARRERSDPTSEFVAFGTDARASWPSVS</sequence>
<keyword evidence="3" id="KW-1185">Reference proteome</keyword>
<proteinExistence type="predicted"/>
<comment type="caution">
    <text evidence="2">The sequence shown here is derived from an EMBL/GenBank/DDBJ whole genome shotgun (WGS) entry which is preliminary data.</text>
</comment>
<protein>
    <submittedName>
        <fullName evidence="2">Uncharacterized protein</fullName>
    </submittedName>
</protein>
<dbReference type="EMBL" id="SEOQ01000644">
    <property type="protein sequence ID" value="TFY59038.1"/>
    <property type="molecule type" value="Genomic_DNA"/>
</dbReference>
<organism evidence="2 3">
    <name type="scientific">Dentipellis fragilis</name>
    <dbReference type="NCBI Taxonomy" id="205917"/>
    <lineage>
        <taxon>Eukaryota</taxon>
        <taxon>Fungi</taxon>
        <taxon>Dikarya</taxon>
        <taxon>Basidiomycota</taxon>
        <taxon>Agaricomycotina</taxon>
        <taxon>Agaricomycetes</taxon>
        <taxon>Russulales</taxon>
        <taxon>Hericiaceae</taxon>
        <taxon>Dentipellis</taxon>
    </lineage>
</organism>
<accession>A0A4Y9YAW7</accession>
<gene>
    <name evidence="2" type="ORF">EVG20_g7935</name>
</gene>
<dbReference type="AlphaFoldDB" id="A0A4Y9YAW7"/>
<evidence type="ECO:0000313" key="2">
    <source>
        <dbReference type="EMBL" id="TFY59038.1"/>
    </source>
</evidence>
<name>A0A4Y9YAW7_9AGAM</name>
<evidence type="ECO:0000256" key="1">
    <source>
        <dbReference type="SAM" id="MobiDB-lite"/>
    </source>
</evidence>